<evidence type="ECO:0000256" key="9">
    <source>
        <dbReference type="ARBA" id="ARBA00023146"/>
    </source>
</evidence>
<keyword evidence="6 12" id="KW-0067">ATP-binding</keyword>
<dbReference type="STRING" id="1249933.SAMN04489797_0866"/>
<feature type="domain" description="Methionyl/Valyl/Leucyl/Isoleucyl-tRNA synthetase anticodon-binding" evidence="14">
    <location>
        <begin position="616"/>
        <end position="752"/>
    </location>
</feature>
<evidence type="ECO:0000256" key="1">
    <source>
        <dbReference type="ARBA" id="ARBA00004496"/>
    </source>
</evidence>
<dbReference type="SUPFAM" id="SSF52374">
    <property type="entry name" value="Nucleotidylyl transferase"/>
    <property type="match status" value="1"/>
</dbReference>
<dbReference type="Pfam" id="PF00133">
    <property type="entry name" value="tRNA-synt_1"/>
    <property type="match status" value="1"/>
</dbReference>
<comment type="similarity">
    <text evidence="11 12">Belongs to the class-I aminoacyl-tRNA synthetase family. ValS type 1 subfamily.</text>
</comment>
<dbReference type="Gene3D" id="1.10.730.10">
    <property type="entry name" value="Isoleucyl-tRNA Synthetase, Domain 1"/>
    <property type="match status" value="1"/>
</dbReference>
<gene>
    <name evidence="12" type="primary">valS</name>
    <name evidence="16" type="ORF">SAMN04489797_0866</name>
</gene>
<dbReference type="InterPro" id="IPR002303">
    <property type="entry name" value="Valyl-tRNA_ligase"/>
</dbReference>
<dbReference type="PRINTS" id="PR00986">
    <property type="entry name" value="TRNASYNTHVAL"/>
</dbReference>
<comment type="domain">
    <text evidence="12">The C-terminal coiled-coil domain is crucial for aminoacylation activity.</text>
</comment>
<dbReference type="PANTHER" id="PTHR11946">
    <property type="entry name" value="VALYL-TRNA SYNTHETASES"/>
    <property type="match status" value="1"/>
</dbReference>
<dbReference type="Pfam" id="PF08264">
    <property type="entry name" value="Anticodon_1"/>
    <property type="match status" value="1"/>
</dbReference>
<feature type="domain" description="Valyl-tRNA synthetase tRNA-binding arm" evidence="15">
    <location>
        <begin position="811"/>
        <end position="876"/>
    </location>
</feature>
<keyword evidence="3 12" id="KW-0963">Cytoplasm</keyword>
<evidence type="ECO:0000259" key="15">
    <source>
        <dbReference type="Pfam" id="PF10458"/>
    </source>
</evidence>
<dbReference type="FunFam" id="3.40.50.620:FF:000032">
    <property type="entry name" value="Valine--tRNA ligase"/>
    <property type="match status" value="1"/>
</dbReference>
<evidence type="ECO:0000256" key="2">
    <source>
        <dbReference type="ARBA" id="ARBA00011245"/>
    </source>
</evidence>
<dbReference type="CDD" id="cd00817">
    <property type="entry name" value="ValRS_core"/>
    <property type="match status" value="1"/>
</dbReference>
<dbReference type="InterPro" id="IPR009080">
    <property type="entry name" value="tRNAsynth_Ia_anticodon-bd"/>
</dbReference>
<dbReference type="InterPro" id="IPR037118">
    <property type="entry name" value="Val-tRNA_synth_C_sf"/>
</dbReference>
<dbReference type="Proteomes" id="UP000198963">
    <property type="component" value="Chromosome I"/>
</dbReference>
<keyword evidence="8 12" id="KW-0175">Coiled coil</keyword>
<dbReference type="GO" id="GO:0006438">
    <property type="term" value="P:valyl-tRNA aminoacylation"/>
    <property type="evidence" value="ECO:0007669"/>
    <property type="project" value="UniProtKB-UniRule"/>
</dbReference>
<dbReference type="GO" id="GO:0005524">
    <property type="term" value="F:ATP binding"/>
    <property type="evidence" value="ECO:0007669"/>
    <property type="project" value="UniProtKB-UniRule"/>
</dbReference>
<evidence type="ECO:0000256" key="8">
    <source>
        <dbReference type="ARBA" id="ARBA00023054"/>
    </source>
</evidence>
<dbReference type="GO" id="GO:0005829">
    <property type="term" value="C:cytosol"/>
    <property type="evidence" value="ECO:0007669"/>
    <property type="project" value="TreeGrafter"/>
</dbReference>
<evidence type="ECO:0000259" key="14">
    <source>
        <dbReference type="Pfam" id="PF08264"/>
    </source>
</evidence>
<dbReference type="RefSeq" id="WP_092444604.1">
    <property type="nucleotide sequence ID" value="NZ_LT629774.1"/>
</dbReference>
<dbReference type="EC" id="6.1.1.9" evidence="12"/>
<dbReference type="InterPro" id="IPR001412">
    <property type="entry name" value="aa-tRNA-synth_I_CS"/>
</dbReference>
<dbReference type="PROSITE" id="PS00178">
    <property type="entry name" value="AA_TRNA_LIGASE_I"/>
    <property type="match status" value="1"/>
</dbReference>
<dbReference type="Gene3D" id="3.90.740.10">
    <property type="entry name" value="Valyl/Leucyl/Isoleucyl-tRNA synthetase, editing domain"/>
    <property type="match status" value="1"/>
</dbReference>
<feature type="short sequence motif" description="'HIGH' region" evidence="12">
    <location>
        <begin position="43"/>
        <end position="53"/>
    </location>
</feature>
<dbReference type="InterPro" id="IPR019499">
    <property type="entry name" value="Val-tRNA_synth_tRNA-bd"/>
</dbReference>
<dbReference type="InterPro" id="IPR002300">
    <property type="entry name" value="aa-tRNA-synth_Ia"/>
</dbReference>
<dbReference type="GO" id="GO:0002161">
    <property type="term" value="F:aminoacyl-tRNA deacylase activity"/>
    <property type="evidence" value="ECO:0007669"/>
    <property type="project" value="InterPro"/>
</dbReference>
<evidence type="ECO:0000256" key="6">
    <source>
        <dbReference type="ARBA" id="ARBA00022840"/>
    </source>
</evidence>
<organism evidence="16 17">
    <name type="scientific">Winogradskyella sediminis</name>
    <dbReference type="NCBI Taxonomy" id="1382466"/>
    <lineage>
        <taxon>Bacteria</taxon>
        <taxon>Pseudomonadati</taxon>
        <taxon>Bacteroidota</taxon>
        <taxon>Flavobacteriia</taxon>
        <taxon>Flavobacteriales</taxon>
        <taxon>Flavobacteriaceae</taxon>
        <taxon>Winogradskyella</taxon>
    </lineage>
</organism>
<evidence type="ECO:0000313" key="17">
    <source>
        <dbReference type="Proteomes" id="UP000198963"/>
    </source>
</evidence>
<dbReference type="PANTHER" id="PTHR11946:SF109">
    <property type="entry name" value="VALINE--TRNA LIGASE"/>
    <property type="match status" value="1"/>
</dbReference>
<protein>
    <recommendedName>
        <fullName evidence="12">Valine--tRNA ligase</fullName>
        <ecNumber evidence="12">6.1.1.9</ecNumber>
    </recommendedName>
    <alternativeName>
        <fullName evidence="12">Valyl-tRNA synthetase</fullName>
        <shortName evidence="12">ValRS</shortName>
    </alternativeName>
</protein>
<dbReference type="AlphaFoldDB" id="A0A1H1PFL9"/>
<comment type="function">
    <text evidence="12">Catalyzes the attachment of valine to tRNA(Val). As ValRS can inadvertently accommodate and process structurally similar amino acids such as threonine, to avoid such errors, it has a 'posttransfer' editing activity that hydrolyzes mischarged Thr-tRNA(Val) in a tRNA-dependent manner.</text>
</comment>
<evidence type="ECO:0000256" key="11">
    <source>
        <dbReference type="ARBA" id="ARBA00060830"/>
    </source>
</evidence>
<feature type="short sequence motif" description="'KMSKS' region" evidence="12">
    <location>
        <begin position="535"/>
        <end position="539"/>
    </location>
</feature>
<keyword evidence="9 12" id="KW-0030">Aminoacyl-tRNA synthetase</keyword>
<keyword evidence="7 12" id="KW-0648">Protein biosynthesis</keyword>
<keyword evidence="4 12" id="KW-0436">Ligase</keyword>
<comment type="subcellular location">
    <subcellularLocation>
        <location evidence="1 12">Cytoplasm</location>
    </subcellularLocation>
</comment>
<proteinExistence type="inferred from homology"/>
<dbReference type="InterPro" id="IPR009008">
    <property type="entry name" value="Val/Leu/Ile-tRNA-synth_edit"/>
</dbReference>
<evidence type="ECO:0000256" key="5">
    <source>
        <dbReference type="ARBA" id="ARBA00022741"/>
    </source>
</evidence>
<dbReference type="InterPro" id="IPR033705">
    <property type="entry name" value="Anticodon_Ia_Val"/>
</dbReference>
<comment type="subunit">
    <text evidence="2 12">Monomer.</text>
</comment>
<dbReference type="InterPro" id="IPR010978">
    <property type="entry name" value="tRNA-bd_arm"/>
</dbReference>
<evidence type="ECO:0000256" key="7">
    <source>
        <dbReference type="ARBA" id="ARBA00022917"/>
    </source>
</evidence>
<dbReference type="CDD" id="cd07962">
    <property type="entry name" value="Anticodon_Ia_Val"/>
    <property type="match status" value="1"/>
</dbReference>
<dbReference type="InterPro" id="IPR013155">
    <property type="entry name" value="M/V/L/I-tRNA-synth_anticd-bd"/>
</dbReference>
<sequence>MQIPSKYNPSTVENKWYDYWMKHNYFHSKPDEREPYTIVIPPPNVTGILHMGHMLNNTIQDVLIRRARLLGKNACWVPGTDHASIATEAKVVAKLKEQGIDKNDLSRDEFLAHAWEWTEEYGGVILEQLKKLGCSCDWDRTKFTMDDDMSEAVIKVFVDLYNKGLIYRGYRMVNWDPEAQTTLSDEEVIHVEKQGALYYLEYKVEGSDEKLTIATTRPETIFGDTAICINPKDERFLHLKGKKAIVPICGRVIPIIEDEYVDVEFGTGCLKVTPAHDENDKILGDKHQLEVVDIFNADASLNSFGMHYEGQDRFVVRKAITKELEELGVLVKTETHINKVGTSERTKAVIEPRLSDQWFLKMEELAQPAIDAVLKTGDVKLFPKKFENTYRHWMENIRDWNISRQLLWGQQIPAFYYGDGKEDFVVAETREVAVKLAQEKTNNFALSAEDLRQETDALDTWFSSWLWPMSVFDGIRNPENEEIKYYYPTNDLVTGPDILFFWVARMIIAGYEYKDEKPFENVYLTGLVRDKQRRKMSKSLGNSPDALKLIEEYTADGVRVGLLLSSAAGNDLMFDEALCQQGKGFGNKIWNAFQLTNLWEVADIEQPNSSKIALEWYEAKFQSVLVEIEDHFSKYRLSDALMAIYKLIYDDFCGWMLEMVKPAYQQPIDKTTYEKVMSIFEDNLKIVHPFMPFLTEDIWHYIKERSPEEALIIAKWPESKPINQDLISEFEFASEVISGIRNIRKQKNIAFKDAIGFSVVNNENVNSTFDEVISKLGNLESFEYVTEAVEGALTYRVKSNEYFIPMEGSIDVEAEIKKLTEELNYTEGFLKSVQKKLSNERFVAGAPEQVVAAEKKKEADALAKIETINASLASLK</sequence>
<comment type="catalytic activity">
    <reaction evidence="10 12">
        <text>tRNA(Val) + L-valine + ATP = L-valyl-tRNA(Val) + AMP + diphosphate</text>
        <dbReference type="Rhea" id="RHEA:10704"/>
        <dbReference type="Rhea" id="RHEA-COMP:9672"/>
        <dbReference type="Rhea" id="RHEA-COMP:9708"/>
        <dbReference type="ChEBI" id="CHEBI:30616"/>
        <dbReference type="ChEBI" id="CHEBI:33019"/>
        <dbReference type="ChEBI" id="CHEBI:57762"/>
        <dbReference type="ChEBI" id="CHEBI:78442"/>
        <dbReference type="ChEBI" id="CHEBI:78537"/>
        <dbReference type="ChEBI" id="CHEBI:456215"/>
        <dbReference type="EC" id="6.1.1.9"/>
    </reaction>
</comment>
<dbReference type="SUPFAM" id="SSF47323">
    <property type="entry name" value="Anticodon-binding domain of a subclass of class I aminoacyl-tRNA synthetases"/>
    <property type="match status" value="1"/>
</dbReference>
<feature type="domain" description="Aminoacyl-tRNA synthetase class Ia" evidence="13">
    <location>
        <begin position="15"/>
        <end position="573"/>
    </location>
</feature>
<dbReference type="Gene3D" id="3.40.50.620">
    <property type="entry name" value="HUPs"/>
    <property type="match status" value="2"/>
</dbReference>
<evidence type="ECO:0000256" key="10">
    <source>
        <dbReference type="ARBA" id="ARBA00047552"/>
    </source>
</evidence>
<dbReference type="EMBL" id="LT629774">
    <property type="protein sequence ID" value="SDS10066.1"/>
    <property type="molecule type" value="Genomic_DNA"/>
</dbReference>
<dbReference type="FunFam" id="1.10.287.380:FF:000001">
    <property type="entry name" value="Valine--tRNA ligase"/>
    <property type="match status" value="1"/>
</dbReference>
<dbReference type="SUPFAM" id="SSF46589">
    <property type="entry name" value="tRNA-binding arm"/>
    <property type="match status" value="1"/>
</dbReference>
<keyword evidence="17" id="KW-1185">Reference proteome</keyword>
<evidence type="ECO:0000256" key="12">
    <source>
        <dbReference type="HAMAP-Rule" id="MF_02004"/>
    </source>
</evidence>
<comment type="domain">
    <text evidence="12">ValRS has two distinct active sites: one for aminoacylation and one for editing. The misactivated threonine is translocated from the active site to the editing site.</text>
</comment>
<dbReference type="GO" id="GO:0004832">
    <property type="term" value="F:valine-tRNA ligase activity"/>
    <property type="evidence" value="ECO:0007669"/>
    <property type="project" value="UniProtKB-UniRule"/>
</dbReference>
<dbReference type="NCBIfam" id="NF004349">
    <property type="entry name" value="PRK05729.1"/>
    <property type="match status" value="1"/>
</dbReference>
<evidence type="ECO:0000256" key="4">
    <source>
        <dbReference type="ARBA" id="ARBA00022598"/>
    </source>
</evidence>
<dbReference type="Pfam" id="PF10458">
    <property type="entry name" value="Val_tRNA-synt_C"/>
    <property type="match status" value="1"/>
</dbReference>
<accession>A0A1H1PFL9</accession>
<evidence type="ECO:0000259" key="13">
    <source>
        <dbReference type="Pfam" id="PF00133"/>
    </source>
</evidence>
<dbReference type="NCBIfam" id="TIGR00422">
    <property type="entry name" value="valS"/>
    <property type="match status" value="1"/>
</dbReference>
<dbReference type="SUPFAM" id="SSF50677">
    <property type="entry name" value="ValRS/IleRS/LeuRS editing domain"/>
    <property type="match status" value="1"/>
</dbReference>
<dbReference type="HAMAP" id="MF_02004">
    <property type="entry name" value="Val_tRNA_synth_type1"/>
    <property type="match status" value="1"/>
</dbReference>
<keyword evidence="5 12" id="KW-0547">Nucleotide-binding</keyword>
<dbReference type="Gene3D" id="1.10.287.380">
    <property type="entry name" value="Valyl-tRNA synthetase, C-terminal domain"/>
    <property type="match status" value="1"/>
</dbReference>
<dbReference type="InterPro" id="IPR014729">
    <property type="entry name" value="Rossmann-like_a/b/a_fold"/>
</dbReference>
<evidence type="ECO:0000313" key="16">
    <source>
        <dbReference type="EMBL" id="SDS10066.1"/>
    </source>
</evidence>
<reference evidence="16 17" key="1">
    <citation type="submission" date="2016-10" db="EMBL/GenBank/DDBJ databases">
        <authorList>
            <person name="Varghese N."/>
            <person name="Submissions S."/>
        </authorList>
    </citation>
    <scope>NUCLEOTIDE SEQUENCE [LARGE SCALE GENOMIC DNA]</scope>
    <source>
        <strain evidence="16 17">RHA_55</strain>
    </source>
</reference>
<feature type="binding site" evidence="12">
    <location>
        <position position="538"/>
    </location>
    <ligand>
        <name>ATP</name>
        <dbReference type="ChEBI" id="CHEBI:30616"/>
    </ligand>
</feature>
<evidence type="ECO:0000256" key="3">
    <source>
        <dbReference type="ARBA" id="ARBA00022490"/>
    </source>
</evidence>
<name>A0A1H1PFL9_9FLAO</name>